<dbReference type="Proteomes" id="UP000638313">
    <property type="component" value="Unassembled WGS sequence"/>
</dbReference>
<comment type="function">
    <text evidence="6">Catalyzes the transfer of a formyl group from 10-formyltetrahydrofolate to 5-phospho-ribosyl-glycinamide (GAR), producing 5-phospho-ribosyl-N-formylglycinamide (FGAR) and tetrahydrofolate.</text>
</comment>
<dbReference type="NCBIfam" id="TIGR00639">
    <property type="entry name" value="PurN"/>
    <property type="match status" value="1"/>
</dbReference>
<dbReference type="Pfam" id="PF00551">
    <property type="entry name" value="Formyl_trans_N"/>
    <property type="match status" value="1"/>
</dbReference>
<dbReference type="InterPro" id="IPR002376">
    <property type="entry name" value="Formyl_transf_N"/>
</dbReference>
<feature type="binding site" evidence="6">
    <location>
        <begin position="19"/>
        <end position="21"/>
    </location>
    <ligand>
        <name>N(1)-(5-phospho-beta-D-ribosyl)glycinamide</name>
        <dbReference type="ChEBI" id="CHEBI:143788"/>
    </ligand>
</feature>
<comment type="catalytic activity">
    <reaction evidence="5 6">
        <text>N(1)-(5-phospho-beta-D-ribosyl)glycinamide + (6R)-10-formyltetrahydrofolate = N(2)-formyl-N(1)-(5-phospho-beta-D-ribosyl)glycinamide + (6S)-5,6,7,8-tetrahydrofolate + H(+)</text>
        <dbReference type="Rhea" id="RHEA:15053"/>
        <dbReference type="ChEBI" id="CHEBI:15378"/>
        <dbReference type="ChEBI" id="CHEBI:57453"/>
        <dbReference type="ChEBI" id="CHEBI:143788"/>
        <dbReference type="ChEBI" id="CHEBI:147286"/>
        <dbReference type="ChEBI" id="CHEBI:195366"/>
        <dbReference type="EC" id="2.1.2.2"/>
    </reaction>
</comment>
<evidence type="ECO:0000256" key="3">
    <source>
        <dbReference type="ARBA" id="ARBA00022755"/>
    </source>
</evidence>
<proteinExistence type="inferred from homology"/>
<evidence type="ECO:0000256" key="1">
    <source>
        <dbReference type="ARBA" id="ARBA00005054"/>
    </source>
</evidence>
<dbReference type="InterPro" id="IPR004607">
    <property type="entry name" value="GART"/>
</dbReference>
<dbReference type="InterPro" id="IPR036477">
    <property type="entry name" value="Formyl_transf_N_sf"/>
</dbReference>
<evidence type="ECO:0000256" key="4">
    <source>
        <dbReference type="ARBA" id="ARBA00038440"/>
    </source>
</evidence>
<dbReference type="CDD" id="cd08645">
    <property type="entry name" value="FMT_core_GART"/>
    <property type="match status" value="1"/>
</dbReference>
<dbReference type="GO" id="GO:0005829">
    <property type="term" value="C:cytosol"/>
    <property type="evidence" value="ECO:0007669"/>
    <property type="project" value="TreeGrafter"/>
</dbReference>
<dbReference type="HAMAP" id="MF_01930">
    <property type="entry name" value="PurN"/>
    <property type="match status" value="1"/>
</dbReference>
<comment type="similarity">
    <text evidence="4 6">Belongs to the GART family.</text>
</comment>
<dbReference type="GO" id="GO:0006189">
    <property type="term" value="P:'de novo' IMP biosynthetic process"/>
    <property type="evidence" value="ECO:0007669"/>
    <property type="project" value="UniProtKB-UniRule"/>
</dbReference>
<dbReference type="AlphaFoldDB" id="A0A919B3P5"/>
<feature type="binding site" evidence="6">
    <location>
        <position position="74"/>
    </location>
    <ligand>
        <name>(6R)-10-formyltetrahydrofolate</name>
        <dbReference type="ChEBI" id="CHEBI:195366"/>
    </ligand>
</feature>
<feature type="binding site" evidence="6">
    <location>
        <position position="116"/>
    </location>
    <ligand>
        <name>(6R)-10-formyltetrahydrofolate</name>
        <dbReference type="ChEBI" id="CHEBI:195366"/>
    </ligand>
</feature>
<dbReference type="EC" id="2.1.2.2" evidence="6"/>
<name>A0A919B3P5_9ACTN</name>
<gene>
    <name evidence="6 8" type="primary">purN</name>
    <name evidence="8" type="ORF">GCM10010218_31590</name>
</gene>
<keyword evidence="9" id="KW-1185">Reference proteome</keyword>
<keyword evidence="2 6" id="KW-0808">Transferase</keyword>
<dbReference type="PANTHER" id="PTHR43369:SF2">
    <property type="entry name" value="PHOSPHORIBOSYLGLYCINAMIDE FORMYLTRANSFERASE"/>
    <property type="match status" value="1"/>
</dbReference>
<evidence type="ECO:0000259" key="7">
    <source>
        <dbReference type="Pfam" id="PF00551"/>
    </source>
</evidence>
<feature type="site" description="Raises pKa of active site His" evidence="6">
    <location>
        <position position="154"/>
    </location>
</feature>
<evidence type="ECO:0000313" key="9">
    <source>
        <dbReference type="Proteomes" id="UP000638313"/>
    </source>
</evidence>
<evidence type="ECO:0000256" key="6">
    <source>
        <dbReference type="HAMAP-Rule" id="MF_01930"/>
    </source>
</evidence>
<dbReference type="GO" id="GO:0004644">
    <property type="term" value="F:phosphoribosylglycinamide formyltransferase activity"/>
    <property type="evidence" value="ECO:0007669"/>
    <property type="project" value="UniProtKB-UniRule"/>
</dbReference>
<comment type="caution">
    <text evidence="8">The sequence shown here is derived from an EMBL/GenBank/DDBJ whole genome shotgun (WGS) entry which is preliminary data.</text>
</comment>
<dbReference type="PROSITE" id="PS00373">
    <property type="entry name" value="GART"/>
    <property type="match status" value="1"/>
</dbReference>
<dbReference type="InterPro" id="IPR001555">
    <property type="entry name" value="GART_AS"/>
</dbReference>
<dbReference type="SUPFAM" id="SSF53328">
    <property type="entry name" value="Formyltransferase"/>
    <property type="match status" value="1"/>
</dbReference>
<dbReference type="FunFam" id="3.40.50.170:FF:000008">
    <property type="entry name" value="Phosphoribosylglycinamide formyltransferase"/>
    <property type="match status" value="1"/>
</dbReference>
<evidence type="ECO:0000256" key="2">
    <source>
        <dbReference type="ARBA" id="ARBA00022679"/>
    </source>
</evidence>
<feature type="binding site" evidence="6">
    <location>
        <begin position="99"/>
        <end position="102"/>
    </location>
    <ligand>
        <name>(6R)-10-formyltetrahydrofolate</name>
        <dbReference type="ChEBI" id="CHEBI:195366"/>
    </ligand>
</feature>
<dbReference type="Gene3D" id="3.40.50.170">
    <property type="entry name" value="Formyl transferase, N-terminal domain"/>
    <property type="match status" value="1"/>
</dbReference>
<dbReference type="RefSeq" id="WP_190130179.1">
    <property type="nucleotide sequence ID" value="NZ_BNBD01000005.1"/>
</dbReference>
<accession>A0A919B3P5</accession>
<dbReference type="PANTHER" id="PTHR43369">
    <property type="entry name" value="PHOSPHORIBOSYLGLYCINAMIDE FORMYLTRANSFERASE"/>
    <property type="match status" value="1"/>
</dbReference>
<evidence type="ECO:0000256" key="5">
    <source>
        <dbReference type="ARBA" id="ARBA00047664"/>
    </source>
</evidence>
<reference evidence="8" key="2">
    <citation type="submission" date="2020-09" db="EMBL/GenBank/DDBJ databases">
        <authorList>
            <person name="Sun Q."/>
            <person name="Ohkuma M."/>
        </authorList>
    </citation>
    <scope>NUCLEOTIDE SEQUENCE</scope>
    <source>
        <strain evidence="8">JCM 4059</strain>
    </source>
</reference>
<reference evidence="8" key="1">
    <citation type="journal article" date="2014" name="Int. J. Syst. Evol. Microbiol.">
        <title>Complete genome sequence of Corynebacterium casei LMG S-19264T (=DSM 44701T), isolated from a smear-ripened cheese.</title>
        <authorList>
            <consortium name="US DOE Joint Genome Institute (JGI-PGF)"/>
            <person name="Walter F."/>
            <person name="Albersmeier A."/>
            <person name="Kalinowski J."/>
            <person name="Ruckert C."/>
        </authorList>
    </citation>
    <scope>NUCLEOTIDE SEQUENCE</scope>
    <source>
        <strain evidence="8">JCM 4059</strain>
    </source>
</reference>
<keyword evidence="3 6" id="KW-0658">Purine biosynthesis</keyword>
<comment type="pathway">
    <text evidence="1 6">Purine metabolism; IMP biosynthesis via de novo pathway; N(2)-formyl-N(1)-(5-phospho-D-ribosyl)glycinamide from N(1)-(5-phospho-D-ribosyl)glycinamide (10-formyl THF route): step 1/1.</text>
</comment>
<dbReference type="EMBL" id="BNBD01000005">
    <property type="protein sequence ID" value="GHF47847.1"/>
    <property type="molecule type" value="Genomic_DNA"/>
</dbReference>
<sequence length="209" mass="22224">MAPPSRPPARIVALVSGSGTNLQALLDAVAADPEGYGARVVAVGADREGIAGLERAERAGLPTFVCRVQDHPTRAAWDRALADATAAYEPDLVVSAGFMKILGKEFLSRFGGRVVNTHPALLPSFPGAHAVRDALAYGVKVTGCTVHFVDEGVDTGPVIAQGVVEVRDEDDESALHERIKETERALLVEVVGRLARNGYRIEGRKVRIP</sequence>
<feature type="domain" description="Formyl transferase N-terminal" evidence="7">
    <location>
        <begin position="10"/>
        <end position="191"/>
    </location>
</feature>
<feature type="active site" description="Proton donor" evidence="6">
    <location>
        <position position="118"/>
    </location>
</feature>
<organism evidence="8 9">
    <name type="scientific">Streptomyces mashuensis</name>
    <dbReference type="NCBI Taxonomy" id="33904"/>
    <lineage>
        <taxon>Bacteria</taxon>
        <taxon>Bacillati</taxon>
        <taxon>Actinomycetota</taxon>
        <taxon>Actinomycetes</taxon>
        <taxon>Kitasatosporales</taxon>
        <taxon>Streptomycetaceae</taxon>
        <taxon>Streptomyces</taxon>
    </lineage>
</organism>
<evidence type="ECO:0000313" key="8">
    <source>
        <dbReference type="EMBL" id="GHF47847.1"/>
    </source>
</evidence>
<protein>
    <recommendedName>
        <fullName evidence="6">Phosphoribosylglycinamide formyltransferase</fullName>
        <ecNumber evidence="6">2.1.2.2</ecNumber>
    </recommendedName>
    <alternativeName>
        <fullName evidence="6">5'-phosphoribosylglycinamide transformylase</fullName>
    </alternativeName>
    <alternativeName>
        <fullName evidence="6">GAR transformylase</fullName>
        <shortName evidence="6">GART</shortName>
    </alternativeName>
</protein>